<dbReference type="SUPFAM" id="SSF52467">
    <property type="entry name" value="DHS-like NAD/FAD-binding domain"/>
    <property type="match status" value="1"/>
</dbReference>
<organism evidence="6 7">
    <name type="scientific">Candidatus Paraluminiphilus aquimaris</name>
    <dbReference type="NCBI Taxonomy" id="2518994"/>
    <lineage>
        <taxon>Bacteria</taxon>
        <taxon>Pseudomonadati</taxon>
        <taxon>Pseudomonadota</taxon>
        <taxon>Gammaproteobacteria</taxon>
        <taxon>Cellvibrionales</taxon>
        <taxon>Halieaceae</taxon>
        <taxon>Candidatus Paraluminiphilus</taxon>
    </lineage>
</organism>
<keyword evidence="7" id="KW-1185">Reference proteome</keyword>
<accession>A0ABY6Q8H5</accession>
<keyword evidence="4" id="KW-0862">Zinc</keyword>
<evidence type="ECO:0000256" key="2">
    <source>
        <dbReference type="ARBA" id="ARBA00022679"/>
    </source>
</evidence>
<evidence type="ECO:0000256" key="1">
    <source>
        <dbReference type="ARBA" id="ARBA00012928"/>
    </source>
</evidence>
<dbReference type="Gene3D" id="3.40.50.1220">
    <property type="entry name" value="TPP-binding domain"/>
    <property type="match status" value="1"/>
</dbReference>
<sequence>MQKTVESLPTWLRRIERWTVLTGAGVSAASGIPTYRDRDGRWLRVDPIQHREFVESYSKRQRYWARSMVGWTGVDAAIPNANHYALAALERAGKIDTLITQNVDRLHQRAGSKNVIDLHGRLDRAVCLDCGAHETRESLQARLLANNPFVPEYRHIARPDGDADVPEDYISRISIPDCQSCGGTLMPDVVFFGGTVPKPRVELCSDAISRSSGLLVVGSSLQVYSGFRFCRQAEKHRIPIVIVNEGQTRADDLATLKISANAMQRLVAAVDELVPSTEKKTA</sequence>
<evidence type="ECO:0000256" key="4">
    <source>
        <dbReference type="PROSITE-ProRule" id="PRU00236"/>
    </source>
</evidence>
<keyword evidence="4" id="KW-0479">Metal-binding</keyword>
<name>A0ABY6Q8H5_9GAMM</name>
<dbReference type="NCBIfam" id="NF003738">
    <property type="entry name" value="PRK05333.1"/>
    <property type="match status" value="1"/>
</dbReference>
<dbReference type="Pfam" id="PF02146">
    <property type="entry name" value="SIR2"/>
    <property type="match status" value="1"/>
</dbReference>
<evidence type="ECO:0000256" key="3">
    <source>
        <dbReference type="ARBA" id="ARBA00023027"/>
    </source>
</evidence>
<dbReference type="InterPro" id="IPR050134">
    <property type="entry name" value="NAD-dep_sirtuin_deacylases"/>
</dbReference>
<evidence type="ECO:0000313" key="7">
    <source>
        <dbReference type="Proteomes" id="UP001317963"/>
    </source>
</evidence>
<dbReference type="PANTHER" id="PTHR11085">
    <property type="entry name" value="NAD-DEPENDENT PROTEIN DEACYLASE SIRTUIN-5, MITOCHONDRIAL-RELATED"/>
    <property type="match status" value="1"/>
</dbReference>
<dbReference type="EMBL" id="CP036501">
    <property type="protein sequence ID" value="UZP74909.1"/>
    <property type="molecule type" value="Genomic_DNA"/>
</dbReference>
<dbReference type="InterPro" id="IPR029035">
    <property type="entry name" value="DHS-like_NAD/FAD-binding_dom"/>
</dbReference>
<keyword evidence="3" id="KW-0520">NAD</keyword>
<protein>
    <recommendedName>
        <fullName evidence="1">protein acetyllysine N-acetyltransferase</fullName>
        <ecNumber evidence="1">2.3.1.286</ecNumber>
    </recommendedName>
</protein>
<evidence type="ECO:0000313" key="6">
    <source>
        <dbReference type="EMBL" id="UZP74909.1"/>
    </source>
</evidence>
<reference evidence="6 7" key="1">
    <citation type="submission" date="2019-02" db="EMBL/GenBank/DDBJ databases">
        <title>Halieaceae_genomes.</title>
        <authorList>
            <person name="Li S.-H."/>
        </authorList>
    </citation>
    <scope>NUCLEOTIDE SEQUENCE [LARGE SCALE GENOMIC DNA]</scope>
    <source>
        <strain evidence="6 7">JH123</strain>
    </source>
</reference>
<feature type="binding site" evidence="4">
    <location>
        <position position="127"/>
    </location>
    <ligand>
        <name>Zn(2+)</name>
        <dbReference type="ChEBI" id="CHEBI:29105"/>
    </ligand>
</feature>
<feature type="binding site" evidence="4">
    <location>
        <position position="178"/>
    </location>
    <ligand>
        <name>Zn(2+)</name>
        <dbReference type="ChEBI" id="CHEBI:29105"/>
    </ligand>
</feature>
<feature type="active site" description="Proton acceptor" evidence="4">
    <location>
        <position position="119"/>
    </location>
</feature>
<feature type="domain" description="Deacetylase sirtuin-type" evidence="5">
    <location>
        <begin position="1"/>
        <end position="277"/>
    </location>
</feature>
<dbReference type="InterPro" id="IPR003000">
    <property type="entry name" value="Sirtuin"/>
</dbReference>
<proteinExistence type="predicted"/>
<feature type="binding site" evidence="4">
    <location>
        <position position="181"/>
    </location>
    <ligand>
        <name>Zn(2+)</name>
        <dbReference type="ChEBI" id="CHEBI:29105"/>
    </ligand>
</feature>
<dbReference type="PANTHER" id="PTHR11085:SF10">
    <property type="entry name" value="NAD-DEPENDENT PROTEIN DEACYLASE SIRTUIN-5, MITOCHONDRIAL-RELATED"/>
    <property type="match status" value="1"/>
</dbReference>
<evidence type="ECO:0000259" key="5">
    <source>
        <dbReference type="PROSITE" id="PS50305"/>
    </source>
</evidence>
<dbReference type="EC" id="2.3.1.286" evidence="1"/>
<dbReference type="InterPro" id="IPR026590">
    <property type="entry name" value="Ssirtuin_cat_dom"/>
</dbReference>
<gene>
    <name evidence="6" type="ORF">E0F26_09245</name>
</gene>
<keyword evidence="2" id="KW-0808">Transferase</keyword>
<dbReference type="InterPro" id="IPR026591">
    <property type="entry name" value="Sirtuin_cat_small_dom_sf"/>
</dbReference>
<feature type="binding site" evidence="4">
    <location>
        <position position="130"/>
    </location>
    <ligand>
        <name>Zn(2+)</name>
        <dbReference type="ChEBI" id="CHEBI:29105"/>
    </ligand>
</feature>
<dbReference type="Gene3D" id="3.30.1600.10">
    <property type="entry name" value="SIR2/SIRT2 'Small Domain"/>
    <property type="match status" value="1"/>
</dbReference>
<dbReference type="PROSITE" id="PS50305">
    <property type="entry name" value="SIRTUIN"/>
    <property type="match status" value="1"/>
</dbReference>
<dbReference type="Proteomes" id="UP001317963">
    <property type="component" value="Chromosome"/>
</dbReference>